<evidence type="ECO:0000313" key="6">
    <source>
        <dbReference type="EMBL" id="GAC15140.1"/>
    </source>
</evidence>
<comment type="function">
    <text evidence="3 4">Co-chaperone involved in the maturation of iron-sulfur cluster-containing proteins. Seems to help targeting proteins to be folded toward HscA.</text>
</comment>
<dbReference type="AlphaFoldDB" id="K6YV41"/>
<keyword evidence="7" id="KW-1185">Reference proteome</keyword>
<dbReference type="InterPro" id="IPR009073">
    <property type="entry name" value="HscB_oligo_C"/>
</dbReference>
<evidence type="ECO:0000259" key="5">
    <source>
        <dbReference type="PROSITE" id="PS50076"/>
    </source>
</evidence>
<dbReference type="OrthoDB" id="287587at2"/>
<dbReference type="SUPFAM" id="SSF46565">
    <property type="entry name" value="Chaperone J-domain"/>
    <property type="match status" value="1"/>
</dbReference>
<organism evidence="6 7">
    <name type="scientific">Aliiglaciecola lipolytica E3</name>
    <dbReference type="NCBI Taxonomy" id="1127673"/>
    <lineage>
        <taxon>Bacteria</taxon>
        <taxon>Pseudomonadati</taxon>
        <taxon>Pseudomonadota</taxon>
        <taxon>Gammaproteobacteria</taxon>
        <taxon>Alteromonadales</taxon>
        <taxon>Alteromonadaceae</taxon>
        <taxon>Aliiglaciecola</taxon>
    </lineage>
</organism>
<gene>
    <name evidence="4 6" type="primary">hscB</name>
    <name evidence="6" type="ORF">GLIP_2514</name>
</gene>
<dbReference type="Gene3D" id="1.20.1280.20">
    <property type="entry name" value="HscB, C-terminal domain"/>
    <property type="match status" value="1"/>
</dbReference>
<dbReference type="Gene3D" id="1.10.287.110">
    <property type="entry name" value="DnaJ domain"/>
    <property type="match status" value="1"/>
</dbReference>
<dbReference type="Pfam" id="PF07743">
    <property type="entry name" value="HSCB_C"/>
    <property type="match status" value="1"/>
</dbReference>
<dbReference type="RefSeq" id="WP_008844945.1">
    <property type="nucleotide sequence ID" value="NZ_BAEN01000049.1"/>
</dbReference>
<comment type="similarity">
    <text evidence="1 4">Belongs to the HscB family.</text>
</comment>
<comment type="subunit">
    <text evidence="4">Interacts with HscA and stimulates its ATPase activity.</text>
</comment>
<dbReference type="SUPFAM" id="SSF47144">
    <property type="entry name" value="HSC20 (HSCB), C-terminal oligomerisation domain"/>
    <property type="match status" value="1"/>
</dbReference>
<proteinExistence type="inferred from homology"/>
<dbReference type="PANTHER" id="PTHR14021">
    <property type="entry name" value="IRON-SULFUR CLUSTER CO-CHAPERONE PROTEIN HSCB"/>
    <property type="match status" value="1"/>
</dbReference>
<name>K6YV41_9ALTE</name>
<dbReference type="GO" id="GO:0051259">
    <property type="term" value="P:protein complex oligomerization"/>
    <property type="evidence" value="ECO:0007669"/>
    <property type="project" value="InterPro"/>
</dbReference>
<dbReference type="InterPro" id="IPR004640">
    <property type="entry name" value="HscB"/>
</dbReference>
<dbReference type="NCBIfam" id="NF003449">
    <property type="entry name" value="PRK05014.1"/>
    <property type="match status" value="1"/>
</dbReference>
<dbReference type="eggNOG" id="COG1076">
    <property type="taxonomic scope" value="Bacteria"/>
</dbReference>
<dbReference type="GO" id="GO:0006457">
    <property type="term" value="P:protein folding"/>
    <property type="evidence" value="ECO:0007669"/>
    <property type="project" value="UniProtKB-UniRule"/>
</dbReference>
<comment type="caution">
    <text evidence="6">The sequence shown here is derived from an EMBL/GenBank/DDBJ whole genome shotgun (WGS) entry which is preliminary data.</text>
</comment>
<protein>
    <recommendedName>
        <fullName evidence="4">Co-chaperone protein HscB homolog</fullName>
    </recommendedName>
</protein>
<dbReference type="Proteomes" id="UP000006334">
    <property type="component" value="Unassembled WGS sequence"/>
</dbReference>
<dbReference type="GO" id="GO:1990230">
    <property type="term" value="C:iron-sulfur cluster transfer complex"/>
    <property type="evidence" value="ECO:0007669"/>
    <property type="project" value="TreeGrafter"/>
</dbReference>
<sequence>MNFFTLFGLPENFQVDKTQLANVYQSLAKVTHPDRFSNAGGQEKLMAVQKNAQVNDGYQILKNPLSRAEHLLELRGIELQHETQTMQDPTFLMQQMEWREHLSEVDDAADPEQALADLDKDVAIHSKQHFETLSELLEEQTEQANALAAAEVRKLKFLNKLHKEIELKEDSLFED</sequence>
<dbReference type="GO" id="GO:0044571">
    <property type="term" value="P:[2Fe-2S] cluster assembly"/>
    <property type="evidence" value="ECO:0007669"/>
    <property type="project" value="InterPro"/>
</dbReference>
<keyword evidence="2 4" id="KW-0143">Chaperone</keyword>
<evidence type="ECO:0000256" key="4">
    <source>
        <dbReference type="HAMAP-Rule" id="MF_00682"/>
    </source>
</evidence>
<feature type="domain" description="J" evidence="5">
    <location>
        <begin position="2"/>
        <end position="76"/>
    </location>
</feature>
<evidence type="ECO:0000313" key="7">
    <source>
        <dbReference type="Proteomes" id="UP000006334"/>
    </source>
</evidence>
<dbReference type="InterPro" id="IPR001623">
    <property type="entry name" value="DnaJ_domain"/>
</dbReference>
<dbReference type="HAMAP" id="MF_00682">
    <property type="entry name" value="HscB"/>
    <property type="match status" value="1"/>
</dbReference>
<dbReference type="InterPro" id="IPR036869">
    <property type="entry name" value="J_dom_sf"/>
</dbReference>
<evidence type="ECO:0000256" key="2">
    <source>
        <dbReference type="ARBA" id="ARBA00023186"/>
    </source>
</evidence>
<reference evidence="6 7" key="1">
    <citation type="journal article" date="2017" name="Antonie Van Leeuwenhoek">
        <title>Rhizobium rhizosphaerae sp. nov., a novel species isolated from rice rhizosphere.</title>
        <authorList>
            <person name="Zhao J.J."/>
            <person name="Zhang J."/>
            <person name="Zhang R.J."/>
            <person name="Zhang C.W."/>
            <person name="Yin H.Q."/>
            <person name="Zhang X.X."/>
        </authorList>
    </citation>
    <scope>NUCLEOTIDE SEQUENCE [LARGE SCALE GENOMIC DNA]</scope>
    <source>
        <strain evidence="6 7">E3</strain>
    </source>
</reference>
<dbReference type="PROSITE" id="PS50076">
    <property type="entry name" value="DNAJ_2"/>
    <property type="match status" value="1"/>
</dbReference>
<dbReference type="GO" id="GO:0001671">
    <property type="term" value="F:ATPase activator activity"/>
    <property type="evidence" value="ECO:0007669"/>
    <property type="project" value="InterPro"/>
</dbReference>
<dbReference type="PANTHER" id="PTHR14021:SF15">
    <property type="entry name" value="IRON-SULFUR CLUSTER CO-CHAPERONE PROTEIN HSCB"/>
    <property type="match status" value="1"/>
</dbReference>
<dbReference type="NCBIfam" id="TIGR00714">
    <property type="entry name" value="hscB"/>
    <property type="match status" value="1"/>
</dbReference>
<dbReference type="EMBL" id="BAEN01000049">
    <property type="protein sequence ID" value="GAC15140.1"/>
    <property type="molecule type" value="Genomic_DNA"/>
</dbReference>
<dbReference type="SMART" id="SM00271">
    <property type="entry name" value="DnaJ"/>
    <property type="match status" value="1"/>
</dbReference>
<dbReference type="GO" id="GO:0051087">
    <property type="term" value="F:protein-folding chaperone binding"/>
    <property type="evidence" value="ECO:0007669"/>
    <property type="project" value="InterPro"/>
</dbReference>
<evidence type="ECO:0000256" key="1">
    <source>
        <dbReference type="ARBA" id="ARBA00010476"/>
    </source>
</evidence>
<accession>K6YV41</accession>
<dbReference type="InterPro" id="IPR036386">
    <property type="entry name" value="HscB_C_sf"/>
</dbReference>
<dbReference type="STRING" id="1127673.GLIP_2514"/>
<evidence type="ECO:0000256" key="3">
    <source>
        <dbReference type="ARBA" id="ARBA00025596"/>
    </source>
</evidence>